<feature type="compositionally biased region" description="Basic and acidic residues" evidence="1">
    <location>
        <begin position="150"/>
        <end position="160"/>
    </location>
</feature>
<gene>
    <name evidence="2" type="ORF">BDV95DRAFT_580873</name>
</gene>
<feature type="region of interest" description="Disordered" evidence="1">
    <location>
        <begin position="221"/>
        <end position="285"/>
    </location>
</feature>
<dbReference type="Proteomes" id="UP000481861">
    <property type="component" value="Unassembled WGS sequence"/>
</dbReference>
<sequence>MHELISHPSLKFHIFQLSGRLTYTLSINNKPPKHFELLESDFENLSPQVKVEAPAPDVPGTDASAVGLHLRIVKNDGVLEMVYEEKGEGGSGTKAEWKFEGLTAVSRSAAETYATAATQREAQSSASVATQTASELGRPDHEQQAASDIEPVKAEDSEETRADLWPRHMYLRGHFFGSSPSLSSQFGELHIDRTARRLHWQHTSGEDFNERTVQQAIDLRNPLRKFPPTSAPPLNSTKHTHSPPPIRPRPVLQPPQTLVPCLQRRGSDSTDALPSPARQRTAARS</sequence>
<keyword evidence="3" id="KW-1185">Reference proteome</keyword>
<evidence type="ECO:0000256" key="1">
    <source>
        <dbReference type="SAM" id="MobiDB-lite"/>
    </source>
</evidence>
<name>A0A7C8MF46_9PLEO</name>
<organism evidence="2 3">
    <name type="scientific">Massariosphaeria phaeospora</name>
    <dbReference type="NCBI Taxonomy" id="100035"/>
    <lineage>
        <taxon>Eukaryota</taxon>
        <taxon>Fungi</taxon>
        <taxon>Dikarya</taxon>
        <taxon>Ascomycota</taxon>
        <taxon>Pezizomycotina</taxon>
        <taxon>Dothideomycetes</taxon>
        <taxon>Pleosporomycetidae</taxon>
        <taxon>Pleosporales</taxon>
        <taxon>Pleosporales incertae sedis</taxon>
        <taxon>Massariosphaeria</taxon>
    </lineage>
</organism>
<proteinExistence type="predicted"/>
<dbReference type="OrthoDB" id="3797581at2759"/>
<feature type="compositionally biased region" description="Pro residues" evidence="1">
    <location>
        <begin position="242"/>
        <end position="253"/>
    </location>
</feature>
<feature type="compositionally biased region" description="Low complexity" evidence="1">
    <location>
        <begin position="122"/>
        <end position="134"/>
    </location>
</feature>
<reference evidence="2 3" key="1">
    <citation type="submission" date="2020-01" db="EMBL/GenBank/DDBJ databases">
        <authorList>
            <consortium name="DOE Joint Genome Institute"/>
            <person name="Haridas S."/>
            <person name="Albert R."/>
            <person name="Binder M."/>
            <person name="Bloem J."/>
            <person name="Labutti K."/>
            <person name="Salamov A."/>
            <person name="Andreopoulos B."/>
            <person name="Baker S.E."/>
            <person name="Barry K."/>
            <person name="Bills G."/>
            <person name="Bluhm B.H."/>
            <person name="Cannon C."/>
            <person name="Castanera R."/>
            <person name="Culley D.E."/>
            <person name="Daum C."/>
            <person name="Ezra D."/>
            <person name="Gonzalez J.B."/>
            <person name="Henrissat B."/>
            <person name="Kuo A."/>
            <person name="Liang C."/>
            <person name="Lipzen A."/>
            <person name="Lutzoni F."/>
            <person name="Magnuson J."/>
            <person name="Mondo S."/>
            <person name="Nolan M."/>
            <person name="Ohm R."/>
            <person name="Pangilinan J."/>
            <person name="Park H.-J.H."/>
            <person name="Ramirez L."/>
            <person name="Alfaro M."/>
            <person name="Sun H."/>
            <person name="Tritt A."/>
            <person name="Yoshinaga Y."/>
            <person name="Zwiers L.-H.L."/>
            <person name="Turgeon B.G."/>
            <person name="Goodwin S.B."/>
            <person name="Spatafora J.W."/>
            <person name="Crous P.W."/>
            <person name="Grigoriev I.V."/>
        </authorList>
    </citation>
    <scope>NUCLEOTIDE SEQUENCE [LARGE SCALE GENOMIC DNA]</scope>
    <source>
        <strain evidence="2 3">CBS 611.86</strain>
    </source>
</reference>
<feature type="region of interest" description="Disordered" evidence="1">
    <location>
        <begin position="116"/>
        <end position="160"/>
    </location>
</feature>
<evidence type="ECO:0000313" key="2">
    <source>
        <dbReference type="EMBL" id="KAF2867904.1"/>
    </source>
</evidence>
<accession>A0A7C8MF46</accession>
<dbReference type="AlphaFoldDB" id="A0A7C8MF46"/>
<evidence type="ECO:0000313" key="3">
    <source>
        <dbReference type="Proteomes" id="UP000481861"/>
    </source>
</evidence>
<comment type="caution">
    <text evidence="2">The sequence shown here is derived from an EMBL/GenBank/DDBJ whole genome shotgun (WGS) entry which is preliminary data.</text>
</comment>
<protein>
    <submittedName>
        <fullName evidence="2">Uncharacterized protein</fullName>
    </submittedName>
</protein>
<dbReference type="EMBL" id="JAADJZ010000021">
    <property type="protein sequence ID" value="KAF2867904.1"/>
    <property type="molecule type" value="Genomic_DNA"/>
</dbReference>